<reference evidence="9 10" key="1">
    <citation type="journal article" date="2012" name="Nature">
        <title>Repeated polyploidization of Gossypium genomes and the evolution of spinnable cotton fibres.</title>
        <authorList>
            <person name="Paterson A.H."/>
            <person name="Wendel J.F."/>
            <person name="Gundlach H."/>
            <person name="Guo H."/>
            <person name="Jenkins J."/>
            <person name="Jin D."/>
            <person name="Llewellyn D."/>
            <person name="Showmaker K.C."/>
            <person name="Shu S."/>
            <person name="Udall J."/>
            <person name="Yoo M.J."/>
            <person name="Byers R."/>
            <person name="Chen W."/>
            <person name="Doron-Faigenboim A."/>
            <person name="Duke M.V."/>
            <person name="Gong L."/>
            <person name="Grimwood J."/>
            <person name="Grover C."/>
            <person name="Grupp K."/>
            <person name="Hu G."/>
            <person name="Lee T.H."/>
            <person name="Li J."/>
            <person name="Lin L."/>
            <person name="Liu T."/>
            <person name="Marler B.S."/>
            <person name="Page J.T."/>
            <person name="Roberts A.W."/>
            <person name="Romanel E."/>
            <person name="Sanders W.S."/>
            <person name="Szadkowski E."/>
            <person name="Tan X."/>
            <person name="Tang H."/>
            <person name="Xu C."/>
            <person name="Wang J."/>
            <person name="Wang Z."/>
            <person name="Zhang D."/>
            <person name="Zhang L."/>
            <person name="Ashrafi H."/>
            <person name="Bedon F."/>
            <person name="Bowers J.E."/>
            <person name="Brubaker C.L."/>
            <person name="Chee P.W."/>
            <person name="Das S."/>
            <person name="Gingle A.R."/>
            <person name="Haigler C.H."/>
            <person name="Harker D."/>
            <person name="Hoffmann L.V."/>
            <person name="Hovav R."/>
            <person name="Jones D.C."/>
            <person name="Lemke C."/>
            <person name="Mansoor S."/>
            <person name="ur Rahman M."/>
            <person name="Rainville L.N."/>
            <person name="Rambani A."/>
            <person name="Reddy U.K."/>
            <person name="Rong J.K."/>
            <person name="Saranga Y."/>
            <person name="Scheffler B.E."/>
            <person name="Scheffler J.A."/>
            <person name="Stelly D.M."/>
            <person name="Triplett B.A."/>
            <person name="Van Deynze A."/>
            <person name="Vaslin M.F."/>
            <person name="Waghmare V.N."/>
            <person name="Walford S.A."/>
            <person name="Wright R.J."/>
            <person name="Zaki E.A."/>
            <person name="Zhang T."/>
            <person name="Dennis E.S."/>
            <person name="Mayer K.F."/>
            <person name="Peterson D.G."/>
            <person name="Rokhsar D.S."/>
            <person name="Wang X."/>
            <person name="Schmutz J."/>
        </authorList>
    </citation>
    <scope>NUCLEOTIDE SEQUENCE [LARGE SCALE GENOMIC DNA]</scope>
</reference>
<gene>
    <name evidence="9" type="ORF">B456_008G103900</name>
</gene>
<dbReference type="Pfam" id="PF04570">
    <property type="entry name" value="zf-FLZ"/>
    <property type="match status" value="1"/>
</dbReference>
<dbReference type="OrthoDB" id="1925036at2759"/>
<dbReference type="GO" id="GO:0008270">
    <property type="term" value="F:zinc ion binding"/>
    <property type="evidence" value="ECO:0007669"/>
    <property type="project" value="UniProtKB-KW"/>
</dbReference>
<evidence type="ECO:0000256" key="1">
    <source>
        <dbReference type="ARBA" id="ARBA00004496"/>
    </source>
</evidence>
<evidence type="ECO:0000256" key="2">
    <source>
        <dbReference type="ARBA" id="ARBA00009374"/>
    </source>
</evidence>
<dbReference type="AlphaFoldDB" id="A0A0D2T2K9"/>
<evidence type="ECO:0000256" key="6">
    <source>
        <dbReference type="PROSITE-ProRule" id="PRU01131"/>
    </source>
</evidence>
<dbReference type="STRING" id="29730.A0A0D2T2K9"/>
<dbReference type="Gramene" id="KJB48731">
    <property type="protein sequence ID" value="KJB48731"/>
    <property type="gene ID" value="B456_008G103900"/>
</dbReference>
<evidence type="ECO:0000259" key="8">
    <source>
        <dbReference type="PROSITE" id="PS51795"/>
    </source>
</evidence>
<dbReference type="PANTHER" id="PTHR33059">
    <property type="entry name" value="FCS-LIKE ZINC FINGER 5"/>
    <property type="match status" value="1"/>
</dbReference>
<dbReference type="EMBL" id="CM001747">
    <property type="protein sequence ID" value="KJB48731.1"/>
    <property type="molecule type" value="Genomic_DNA"/>
</dbReference>
<evidence type="ECO:0000256" key="5">
    <source>
        <dbReference type="ARBA" id="ARBA00022771"/>
    </source>
</evidence>
<accession>A0A0D2T2K9</accession>
<feature type="zinc finger region" description="FLZ-type" evidence="6">
    <location>
        <begin position="159"/>
        <end position="203"/>
    </location>
</feature>
<dbReference type="PANTHER" id="PTHR33059:SF76">
    <property type="entry name" value="FCS-LIKE ZINC FINGER 7"/>
    <property type="match status" value="1"/>
</dbReference>
<keyword evidence="5" id="KW-0863">Zinc-finger</keyword>
<keyword evidence="10" id="KW-1185">Reference proteome</keyword>
<proteinExistence type="inferred from homology"/>
<keyword evidence="3" id="KW-0963">Cytoplasm</keyword>
<evidence type="ECO:0000256" key="7">
    <source>
        <dbReference type="SAM" id="MobiDB-lite"/>
    </source>
</evidence>
<protein>
    <recommendedName>
        <fullName evidence="8">FLZ-type domain-containing protein</fullName>
    </recommendedName>
</protein>
<organism evidence="9 10">
    <name type="scientific">Gossypium raimondii</name>
    <name type="common">Peruvian cotton</name>
    <name type="synonym">Gossypium klotzschianum subsp. raimondii</name>
    <dbReference type="NCBI Taxonomy" id="29730"/>
    <lineage>
        <taxon>Eukaryota</taxon>
        <taxon>Viridiplantae</taxon>
        <taxon>Streptophyta</taxon>
        <taxon>Embryophyta</taxon>
        <taxon>Tracheophyta</taxon>
        <taxon>Spermatophyta</taxon>
        <taxon>Magnoliopsida</taxon>
        <taxon>eudicotyledons</taxon>
        <taxon>Gunneridae</taxon>
        <taxon>Pentapetalae</taxon>
        <taxon>rosids</taxon>
        <taxon>malvids</taxon>
        <taxon>Malvales</taxon>
        <taxon>Malvaceae</taxon>
        <taxon>Malvoideae</taxon>
        <taxon>Gossypium</taxon>
    </lineage>
</organism>
<dbReference type="eggNOG" id="ENOG502RZVC">
    <property type="taxonomic scope" value="Eukaryota"/>
</dbReference>
<sequence>MNDTGIVGLGEVDFKQRPRFCIPSPPISFILSLGSSSFLSFPLPISLSLNTSVERKSKIHPLPETYNGMLLGKRTRHPIKRTASMTGITVDVLSNVEDIVQQSFISHDPPGPPNHPFHDFPKPNFAYDQHPLAMVSPRNPGGVGSSGFTTNHVLDSSAPFLRSCCLCKRRLAPGRDIYMYRGDTPFCSLECREQQMKQDERREKWDTVASNKEGRHA</sequence>
<dbReference type="KEGG" id="gra:105763693"/>
<dbReference type="GO" id="GO:0005737">
    <property type="term" value="C:cytoplasm"/>
    <property type="evidence" value="ECO:0007669"/>
    <property type="project" value="UniProtKB-SubCell"/>
</dbReference>
<keyword evidence="4" id="KW-0479">Metal-binding</keyword>
<feature type="domain" description="FLZ-type" evidence="8">
    <location>
        <begin position="159"/>
        <end position="203"/>
    </location>
</feature>
<dbReference type="PROSITE" id="PS51795">
    <property type="entry name" value="ZF_FLZ"/>
    <property type="match status" value="1"/>
</dbReference>
<dbReference type="OMA" id="WDTVASN"/>
<comment type="subcellular location">
    <subcellularLocation>
        <location evidence="1">Cytoplasm</location>
    </subcellularLocation>
</comment>
<evidence type="ECO:0000313" key="9">
    <source>
        <dbReference type="EMBL" id="KJB48731.1"/>
    </source>
</evidence>
<comment type="similarity">
    <text evidence="2">Belongs to the FLZ family.</text>
</comment>
<dbReference type="Proteomes" id="UP000032304">
    <property type="component" value="Chromosome 8"/>
</dbReference>
<name>A0A0D2T2K9_GOSRA</name>
<dbReference type="InterPro" id="IPR007650">
    <property type="entry name" value="Zf-FLZ_dom"/>
</dbReference>
<evidence type="ECO:0000256" key="3">
    <source>
        <dbReference type="ARBA" id="ARBA00022490"/>
    </source>
</evidence>
<evidence type="ECO:0000256" key="4">
    <source>
        <dbReference type="ARBA" id="ARBA00022723"/>
    </source>
</evidence>
<feature type="region of interest" description="Disordered" evidence="7">
    <location>
        <begin position="198"/>
        <end position="217"/>
    </location>
</feature>
<evidence type="ECO:0000313" key="10">
    <source>
        <dbReference type="Proteomes" id="UP000032304"/>
    </source>
</evidence>
<keyword evidence="5" id="KW-0862">Zinc</keyword>